<dbReference type="PANTHER" id="PTHR33308">
    <property type="entry name" value="PEPTIDOGLYCAN HYDROLASE FLGJ"/>
    <property type="match status" value="1"/>
</dbReference>
<keyword evidence="3 7" id="KW-0378">Hydrolase</keyword>
<dbReference type="AlphaFoldDB" id="A0A369A796"/>
<feature type="domain" description="LysM" evidence="6">
    <location>
        <begin position="235"/>
        <end position="279"/>
    </location>
</feature>
<dbReference type="Pfam" id="PF01476">
    <property type="entry name" value="LysM"/>
    <property type="match status" value="2"/>
</dbReference>
<dbReference type="Proteomes" id="UP000253517">
    <property type="component" value="Unassembled WGS sequence"/>
</dbReference>
<accession>A0A369A796</accession>
<keyword evidence="8" id="KW-1185">Reference proteome</keyword>
<dbReference type="GO" id="GO:0042742">
    <property type="term" value="P:defense response to bacterium"/>
    <property type="evidence" value="ECO:0007669"/>
    <property type="project" value="UniProtKB-KW"/>
</dbReference>
<evidence type="ECO:0000256" key="3">
    <source>
        <dbReference type="ARBA" id="ARBA00022801"/>
    </source>
</evidence>
<dbReference type="SMART" id="SM00257">
    <property type="entry name" value="LysM"/>
    <property type="match status" value="2"/>
</dbReference>
<gene>
    <name evidence="7" type="ORF">DES35_101314</name>
</gene>
<evidence type="ECO:0000313" key="8">
    <source>
        <dbReference type="Proteomes" id="UP000253517"/>
    </source>
</evidence>
<dbReference type="CDD" id="cd00118">
    <property type="entry name" value="LysM"/>
    <property type="match status" value="2"/>
</dbReference>
<evidence type="ECO:0000256" key="4">
    <source>
        <dbReference type="ARBA" id="ARBA00032108"/>
    </source>
</evidence>
<dbReference type="SUPFAM" id="SSF54106">
    <property type="entry name" value="LysM domain"/>
    <property type="match status" value="2"/>
</dbReference>
<evidence type="ECO:0000313" key="7">
    <source>
        <dbReference type="EMBL" id="RCX05035.1"/>
    </source>
</evidence>
<dbReference type="PANTHER" id="PTHR33308:SF9">
    <property type="entry name" value="PEPTIDOGLYCAN HYDROLASE FLGJ"/>
    <property type="match status" value="1"/>
</dbReference>
<evidence type="ECO:0000259" key="6">
    <source>
        <dbReference type="PROSITE" id="PS51782"/>
    </source>
</evidence>
<dbReference type="Gene3D" id="3.10.350.10">
    <property type="entry name" value="LysM domain"/>
    <property type="match status" value="2"/>
</dbReference>
<feature type="region of interest" description="Disordered" evidence="5">
    <location>
        <begin position="266"/>
        <end position="286"/>
    </location>
</feature>
<keyword evidence="1" id="KW-0929">Antimicrobial</keyword>
<evidence type="ECO:0000256" key="1">
    <source>
        <dbReference type="ARBA" id="ARBA00022529"/>
    </source>
</evidence>
<dbReference type="GO" id="GO:0004040">
    <property type="term" value="F:amidase activity"/>
    <property type="evidence" value="ECO:0007669"/>
    <property type="project" value="InterPro"/>
</dbReference>
<dbReference type="EMBL" id="QPJS01000001">
    <property type="protein sequence ID" value="RCX05035.1"/>
    <property type="molecule type" value="Genomic_DNA"/>
</dbReference>
<feature type="domain" description="LysM" evidence="6">
    <location>
        <begin position="180"/>
        <end position="224"/>
    </location>
</feature>
<dbReference type="InterPro" id="IPR018392">
    <property type="entry name" value="LysM"/>
</dbReference>
<organism evidence="7 8">
    <name type="scientific">Schleiferia thermophila</name>
    <dbReference type="NCBI Taxonomy" id="884107"/>
    <lineage>
        <taxon>Bacteria</taxon>
        <taxon>Pseudomonadati</taxon>
        <taxon>Bacteroidota</taxon>
        <taxon>Flavobacteriia</taxon>
        <taxon>Flavobacteriales</taxon>
        <taxon>Schleiferiaceae</taxon>
        <taxon>Schleiferia</taxon>
    </lineage>
</organism>
<dbReference type="SMART" id="SM00047">
    <property type="entry name" value="LYZ2"/>
    <property type="match status" value="1"/>
</dbReference>
<protein>
    <recommendedName>
        <fullName evidence="4">Peptidoglycan hydrolase</fullName>
    </recommendedName>
</protein>
<dbReference type="InterPro" id="IPR036779">
    <property type="entry name" value="LysM_dom_sf"/>
</dbReference>
<keyword evidence="2" id="KW-0081">Bacteriolytic enzyme</keyword>
<dbReference type="InterPro" id="IPR002901">
    <property type="entry name" value="MGlyc_endo_b_GlcNAc-like_dom"/>
</dbReference>
<reference evidence="7 8" key="1">
    <citation type="submission" date="2018-07" db="EMBL/GenBank/DDBJ databases">
        <title>Genomic Encyclopedia of Type Strains, Phase IV (KMG-IV): sequencing the most valuable type-strain genomes for metagenomic binning, comparative biology and taxonomic classification.</title>
        <authorList>
            <person name="Goeker M."/>
        </authorList>
    </citation>
    <scope>NUCLEOTIDE SEQUENCE [LARGE SCALE GENOMIC DNA]</scope>
    <source>
        <strain evidence="7 8">DSM 21410</strain>
    </source>
</reference>
<dbReference type="GO" id="GO:0031640">
    <property type="term" value="P:killing of cells of another organism"/>
    <property type="evidence" value="ECO:0007669"/>
    <property type="project" value="UniProtKB-KW"/>
</dbReference>
<comment type="caution">
    <text evidence="7">The sequence shown here is derived from an EMBL/GenBank/DDBJ whole genome shotgun (WGS) entry which is preliminary data.</text>
</comment>
<dbReference type="InterPro" id="IPR051056">
    <property type="entry name" value="Glycosyl_Hydrolase_73"/>
</dbReference>
<proteinExistence type="predicted"/>
<sequence length="286" mass="33593">MGVLTLELYAQPANKRRQEYIARYKTIAIEEMKTFKIPASIKLAQAILESADGTSRLAVEANNHFGIKCHREWNGPAVYHDDDQKNECFRKYKTAEESFRDHSLFLSERTRYKKLFELPIEDYRSWAYGLREAGYATNPKYPELLIKIIEENQLYQFDREALGALVTGENRLQYHENRIKYIIAQAGDTWESIAKEFDTRVDYLLKYNEVNYAHALQAGDIVFLQPKRRSSRKVKTYTVKPDDDMYHISQQFGIKLKYLYKRNRMSAGEQPQPGTTLYLRGYKPEN</sequence>
<dbReference type="Pfam" id="PF01832">
    <property type="entry name" value="Glucosaminidase"/>
    <property type="match status" value="1"/>
</dbReference>
<dbReference type="PROSITE" id="PS51782">
    <property type="entry name" value="LYSM"/>
    <property type="match status" value="2"/>
</dbReference>
<name>A0A369A796_9FLAO</name>
<evidence type="ECO:0000256" key="2">
    <source>
        <dbReference type="ARBA" id="ARBA00022638"/>
    </source>
</evidence>
<evidence type="ECO:0000256" key="5">
    <source>
        <dbReference type="SAM" id="MobiDB-lite"/>
    </source>
</evidence>
<dbReference type="Gene3D" id="1.10.530.10">
    <property type="match status" value="1"/>
</dbReference>